<evidence type="ECO:0000259" key="4">
    <source>
        <dbReference type="SMART" id="SM01318"/>
    </source>
</evidence>
<evidence type="ECO:0000313" key="6">
    <source>
        <dbReference type="RefSeq" id="XP_023170378.1"/>
    </source>
</evidence>
<protein>
    <submittedName>
        <fullName evidence="6">Uncharacterized protein LOC111599078</fullName>
    </submittedName>
</protein>
<evidence type="ECO:0000313" key="5">
    <source>
        <dbReference type="Proteomes" id="UP000504633"/>
    </source>
</evidence>
<feature type="chain" id="PRO_5027080029" evidence="3">
    <location>
        <begin position="22"/>
        <end position="119"/>
    </location>
</feature>
<dbReference type="GeneID" id="111599078"/>
<gene>
    <name evidence="6" type="primary">LOC111599078</name>
</gene>
<organism evidence="5 6">
    <name type="scientific">Drosophila hydei</name>
    <name type="common">Fruit fly</name>
    <dbReference type="NCBI Taxonomy" id="7224"/>
    <lineage>
        <taxon>Eukaryota</taxon>
        <taxon>Metazoa</taxon>
        <taxon>Ecdysozoa</taxon>
        <taxon>Arthropoda</taxon>
        <taxon>Hexapoda</taxon>
        <taxon>Insecta</taxon>
        <taxon>Pterygota</taxon>
        <taxon>Neoptera</taxon>
        <taxon>Endopterygota</taxon>
        <taxon>Diptera</taxon>
        <taxon>Brachycera</taxon>
        <taxon>Muscomorpha</taxon>
        <taxon>Ephydroidea</taxon>
        <taxon>Drosophilidae</taxon>
        <taxon>Drosophila</taxon>
    </lineage>
</organism>
<accession>A0A6J1LTJ5</accession>
<feature type="domain" description="Single" evidence="4">
    <location>
        <begin position="40"/>
        <end position="111"/>
    </location>
</feature>
<dbReference type="PANTHER" id="PTHR39957">
    <property type="entry name" value="AT09846P1-RELATED"/>
    <property type="match status" value="1"/>
</dbReference>
<dbReference type="AlphaFoldDB" id="A0A6J1LTJ5"/>
<dbReference type="Pfam" id="PF15430">
    <property type="entry name" value="SVWC"/>
    <property type="match status" value="1"/>
</dbReference>
<dbReference type="SMART" id="SM01318">
    <property type="entry name" value="SVWC"/>
    <property type="match status" value="1"/>
</dbReference>
<dbReference type="Proteomes" id="UP000504633">
    <property type="component" value="Unplaced"/>
</dbReference>
<feature type="signal peptide" evidence="3">
    <location>
        <begin position="1"/>
        <end position="21"/>
    </location>
</feature>
<dbReference type="GO" id="GO:0005576">
    <property type="term" value="C:extracellular region"/>
    <property type="evidence" value="ECO:0007669"/>
    <property type="project" value="UniProtKB-SubCell"/>
</dbReference>
<evidence type="ECO:0000256" key="2">
    <source>
        <dbReference type="ARBA" id="ARBA00022525"/>
    </source>
</evidence>
<dbReference type="OrthoDB" id="7901229at2759"/>
<comment type="subcellular location">
    <subcellularLocation>
        <location evidence="1">Secreted</location>
    </subcellularLocation>
</comment>
<dbReference type="PANTHER" id="PTHR39957:SF1">
    <property type="entry name" value="AT09846P1-RELATED"/>
    <property type="match status" value="1"/>
</dbReference>
<evidence type="ECO:0000256" key="3">
    <source>
        <dbReference type="SAM" id="SignalP"/>
    </source>
</evidence>
<dbReference type="KEGG" id="dhe:111599078"/>
<keyword evidence="2" id="KW-0964">Secreted</keyword>
<reference evidence="6" key="1">
    <citation type="submission" date="2025-08" db="UniProtKB">
        <authorList>
            <consortium name="RefSeq"/>
        </authorList>
    </citation>
    <scope>IDENTIFICATION</scope>
    <source>
        <strain evidence="6">15085-1641.00</strain>
        <tissue evidence="6">Whole body</tissue>
    </source>
</reference>
<evidence type="ECO:0000256" key="1">
    <source>
        <dbReference type="ARBA" id="ARBA00004613"/>
    </source>
</evidence>
<proteinExistence type="predicted"/>
<dbReference type="OMA" id="CGRNSWA"/>
<keyword evidence="3" id="KW-0732">Signal</keyword>
<name>A0A6J1LTJ5_DROHY</name>
<dbReference type="InterPro" id="IPR029277">
    <property type="entry name" value="SVWC_dom"/>
</dbReference>
<dbReference type="RefSeq" id="XP_023170378.1">
    <property type="nucleotide sequence ID" value="XM_023314610.2"/>
</dbReference>
<dbReference type="InterPro" id="IPR053308">
    <property type="entry name" value="Vago-like"/>
</dbReference>
<keyword evidence="5" id="KW-1185">Reference proteome</keyword>
<sequence>MSSLIALSMLALALMMHNVYAMKSEAYHAIFKHEEYPNKCVINPPNGTRLVINSEETVRYPGKCAEIYCGRNSWALVYTCRTQYPPKDCEFGDYININASYPDCCPRRIKCNSVETEFY</sequence>